<keyword evidence="6" id="KW-1185">Reference proteome</keyword>
<gene>
    <name evidence="5" type="ORF">QYF62_15730</name>
</gene>
<reference evidence="5 6" key="1">
    <citation type="submission" date="2023-07" db="EMBL/GenBank/DDBJ databases">
        <title>Strategy for survival of the halotoleranting strain Dietzia MX2 from the Yakshinskoe mineral salts deposit.</title>
        <authorList>
            <person name="Kharitonova M.A."/>
            <person name="Kupriyanova-Ashina F.G."/>
            <person name="Shakirov T.R."/>
            <person name="Vafina M.S."/>
            <person name="Ilinskaya O.N."/>
        </authorList>
    </citation>
    <scope>NUCLEOTIDE SEQUENCE [LARGE SCALE GENOMIC DNA]</scope>
    <source>
        <strain evidence="5 6">MX2</strain>
    </source>
</reference>
<evidence type="ECO:0000256" key="1">
    <source>
        <dbReference type="ARBA" id="ARBA00022676"/>
    </source>
</evidence>
<dbReference type="InterPro" id="IPR028098">
    <property type="entry name" value="Glyco_trans_4-like_N"/>
</dbReference>
<dbReference type="Gene3D" id="3.40.50.2000">
    <property type="entry name" value="Glycogen Phosphorylase B"/>
    <property type="match status" value="2"/>
</dbReference>
<feature type="domain" description="Glycosyl transferase family 1" evidence="3">
    <location>
        <begin position="218"/>
        <end position="385"/>
    </location>
</feature>
<dbReference type="PANTHER" id="PTHR45947">
    <property type="entry name" value="SULFOQUINOVOSYL TRANSFERASE SQD2"/>
    <property type="match status" value="1"/>
</dbReference>
<dbReference type="PANTHER" id="PTHR45947:SF3">
    <property type="entry name" value="SULFOQUINOVOSYL TRANSFERASE SQD2"/>
    <property type="match status" value="1"/>
</dbReference>
<evidence type="ECO:0000313" key="5">
    <source>
        <dbReference type="EMBL" id="MDN4507493.1"/>
    </source>
</evidence>
<dbReference type="Pfam" id="PF00534">
    <property type="entry name" value="Glycos_transf_1"/>
    <property type="match status" value="1"/>
</dbReference>
<evidence type="ECO:0000256" key="2">
    <source>
        <dbReference type="ARBA" id="ARBA00022679"/>
    </source>
</evidence>
<name>A0ABT8H4X4_9ACTN</name>
<keyword evidence="2" id="KW-0808">Transferase</keyword>
<organism evidence="5 6">
    <name type="scientific">Dietzia maris</name>
    <dbReference type="NCBI Taxonomy" id="37915"/>
    <lineage>
        <taxon>Bacteria</taxon>
        <taxon>Bacillati</taxon>
        <taxon>Actinomycetota</taxon>
        <taxon>Actinomycetes</taxon>
        <taxon>Mycobacteriales</taxon>
        <taxon>Dietziaceae</taxon>
        <taxon>Dietzia</taxon>
    </lineage>
</organism>
<keyword evidence="1" id="KW-0328">Glycosyltransferase</keyword>
<sequence length="416" mass="44951">MKIGYITQWFDPETGSAATPGIIARALSARGHEVEVLTGFPNYPEGRLYDGYPLVAYRSEVRDGMTVHRAPLVPTHKSSATARMVNYSSFAVAAAVIGSRVLRNADVILVHSTPATVAVPALAAKALHGVPFVPMIQDLWPETVTSSGFLGDGPASGVGKALHKFCDTVYHQASHIAVISPGMSESIRRRGVAAEKITFTPNWVDESTFHPEPKDELLRQSFGLNRRFVVMYAGNFGEFQALEVVLAAAERLGSRVDIQFALVGGGVMEAELKRIVEDKSLDNVVFVPSQPFSAMSKVLALGDLHLVSLRDLPLFRITLPSKLQATLAAGKPLVGTVRGDAETVIGESGAGRTSIPGDAEELARVVVEMADDPETTEAMGRAGREYYERVFSEESSVSRLIAVLEQAATDRKREHR</sequence>
<comment type="caution">
    <text evidence="5">The sequence shown here is derived from an EMBL/GenBank/DDBJ whole genome shotgun (WGS) entry which is preliminary data.</text>
</comment>
<dbReference type="SUPFAM" id="SSF53756">
    <property type="entry name" value="UDP-Glycosyltransferase/glycogen phosphorylase"/>
    <property type="match status" value="1"/>
</dbReference>
<dbReference type="InterPro" id="IPR001296">
    <property type="entry name" value="Glyco_trans_1"/>
</dbReference>
<dbReference type="InterPro" id="IPR050194">
    <property type="entry name" value="Glycosyltransferase_grp1"/>
</dbReference>
<evidence type="ECO:0000259" key="4">
    <source>
        <dbReference type="Pfam" id="PF13579"/>
    </source>
</evidence>
<dbReference type="CDD" id="cd03794">
    <property type="entry name" value="GT4_WbuB-like"/>
    <property type="match status" value="1"/>
</dbReference>
<dbReference type="Proteomes" id="UP001172702">
    <property type="component" value="Unassembled WGS sequence"/>
</dbReference>
<dbReference type="Pfam" id="PF13579">
    <property type="entry name" value="Glyco_trans_4_4"/>
    <property type="match status" value="1"/>
</dbReference>
<evidence type="ECO:0000313" key="6">
    <source>
        <dbReference type="Proteomes" id="UP001172702"/>
    </source>
</evidence>
<protein>
    <submittedName>
        <fullName evidence="5">Glycosyltransferase family 4 protein</fullName>
    </submittedName>
</protein>
<feature type="domain" description="Glycosyltransferase subfamily 4-like N-terminal" evidence="4">
    <location>
        <begin position="17"/>
        <end position="203"/>
    </location>
</feature>
<evidence type="ECO:0000259" key="3">
    <source>
        <dbReference type="Pfam" id="PF00534"/>
    </source>
</evidence>
<dbReference type="RefSeq" id="WP_301163084.1">
    <property type="nucleotide sequence ID" value="NZ_JAUHTB010000025.1"/>
</dbReference>
<dbReference type="EMBL" id="JAUHTB010000025">
    <property type="protein sequence ID" value="MDN4507493.1"/>
    <property type="molecule type" value="Genomic_DNA"/>
</dbReference>
<accession>A0ABT8H4X4</accession>
<proteinExistence type="predicted"/>